<proteinExistence type="predicted"/>
<dbReference type="Pfam" id="PF22772">
    <property type="entry name" value="WsaF_C"/>
    <property type="match status" value="1"/>
</dbReference>
<accession>A0A3P5XEN0</accession>
<feature type="domain" description="WsaF C-terminal" evidence="1">
    <location>
        <begin position="268"/>
        <end position="406"/>
    </location>
</feature>
<dbReference type="InterPro" id="IPR055050">
    <property type="entry name" value="WsaF_C"/>
</dbReference>
<dbReference type="Gene3D" id="3.40.50.11090">
    <property type="match status" value="1"/>
</dbReference>
<dbReference type="RefSeq" id="WP_124088380.1">
    <property type="nucleotide sequence ID" value="NZ_UXAW01000107.1"/>
</dbReference>
<gene>
    <name evidence="2" type="ORF">XINFAN_03693</name>
</gene>
<dbReference type="OrthoDB" id="9802649at2"/>
<name>A0A3P5XEN0_9RHOB</name>
<evidence type="ECO:0000259" key="1">
    <source>
        <dbReference type="Pfam" id="PF22772"/>
    </source>
</evidence>
<sequence length="463" mass="51159">MKLSQKIRAGLSIIRHSPGLSGKLSSFRNLTSAALHSKLARRFSPGAGKEDLTADFWAEYYLLTLVNRQINVQLIDRDEPRLVVIIPELDPTVIFGGYIAFFQFLAHLQARGVKISMLVMKVTMTPAQAVEAFRGNKLVHGVLEQAELHNLGVARTIRIGAGDAILCYNWTSAILASRVAAFLPRPAWSYFVQEDERIFYPNDSYSFLVESVFLRDPGPDLVCNSAALLAHLRHEGVVDPGCKVAVFEQGIPEAPLPEAGEIATRSPRRFIFYGRPEHHAKRNLMTIALMAMDKAIRAGAFDTGEPWEFYMMGSSRMGESFRLGEVVINCLPNSSYEVYRQRLAGFDVGMVLMYAPHPSVPPFEMVRSGVVTVVNTTPARSSEWYRGISANFEPALPSVEGIAEAIALAVARCGDGAARVAAADTYHPQTWDQSFSTMTGSFGHPLLERVWARPGTEAKLREV</sequence>
<dbReference type="Proteomes" id="UP000277498">
    <property type="component" value="Unassembled WGS sequence"/>
</dbReference>
<evidence type="ECO:0000313" key="2">
    <source>
        <dbReference type="EMBL" id="VDC33191.1"/>
    </source>
</evidence>
<reference evidence="2 3" key="1">
    <citation type="submission" date="2018-11" db="EMBL/GenBank/DDBJ databases">
        <authorList>
            <person name="Criscuolo A."/>
        </authorList>
    </citation>
    <scope>NUCLEOTIDE SEQUENCE [LARGE SCALE GENOMIC DNA]</scope>
    <source>
        <strain evidence="2">ACIP111625</strain>
    </source>
</reference>
<evidence type="ECO:0000313" key="3">
    <source>
        <dbReference type="Proteomes" id="UP000277498"/>
    </source>
</evidence>
<dbReference type="AlphaFoldDB" id="A0A3P5XEN0"/>
<dbReference type="EMBL" id="UXAW01000107">
    <property type="protein sequence ID" value="VDC33191.1"/>
    <property type="molecule type" value="Genomic_DNA"/>
</dbReference>
<protein>
    <recommendedName>
        <fullName evidence="1">WsaF C-terminal domain-containing protein</fullName>
    </recommendedName>
</protein>
<dbReference type="Gene3D" id="3.40.50.2000">
    <property type="entry name" value="Glycogen Phosphorylase B"/>
    <property type="match status" value="1"/>
</dbReference>
<organism evidence="2 3">
    <name type="scientific">Pseudogemmobacter humi</name>
    <dbReference type="NCBI Taxonomy" id="2483812"/>
    <lineage>
        <taxon>Bacteria</taxon>
        <taxon>Pseudomonadati</taxon>
        <taxon>Pseudomonadota</taxon>
        <taxon>Alphaproteobacteria</taxon>
        <taxon>Rhodobacterales</taxon>
        <taxon>Paracoccaceae</taxon>
        <taxon>Pseudogemmobacter</taxon>
    </lineage>
</organism>
<dbReference type="SUPFAM" id="SSF53756">
    <property type="entry name" value="UDP-Glycosyltransferase/glycogen phosphorylase"/>
    <property type="match status" value="1"/>
</dbReference>
<keyword evidence="3" id="KW-1185">Reference proteome</keyword>